<dbReference type="EMBL" id="BAABGA010000010">
    <property type="protein sequence ID" value="GAA4446942.1"/>
    <property type="molecule type" value="Genomic_DNA"/>
</dbReference>
<sequence>MNDFHKSLLAGHWATQCAIAREEESRAAQLCVGEYLDLIRCRTAEFCDQPIPDSDVELGKRLIQSVELTCFVVTIRNASRTASRHPRVAHEIFAAAKEFADTATLDSNHSLKSLQLRKTISKLVRFEHGLTFDADQRRN</sequence>
<gene>
    <name evidence="1" type="ORF">GCM10023156_08430</name>
</gene>
<reference evidence="2" key="1">
    <citation type="journal article" date="2019" name="Int. J. Syst. Evol. Microbiol.">
        <title>The Global Catalogue of Microorganisms (GCM) 10K type strain sequencing project: providing services to taxonomists for standard genome sequencing and annotation.</title>
        <authorList>
            <consortium name="The Broad Institute Genomics Platform"/>
            <consortium name="The Broad Institute Genome Sequencing Center for Infectious Disease"/>
            <person name="Wu L."/>
            <person name="Ma J."/>
        </authorList>
    </citation>
    <scope>NUCLEOTIDE SEQUENCE [LARGE SCALE GENOMIC DNA]</scope>
    <source>
        <strain evidence="2">JCM 17759</strain>
    </source>
</reference>
<name>A0ABP8MAC7_9BACT</name>
<comment type="caution">
    <text evidence="1">The sequence shown here is derived from an EMBL/GenBank/DDBJ whole genome shotgun (WGS) entry which is preliminary data.</text>
</comment>
<accession>A0ABP8MAC7</accession>
<dbReference type="RefSeq" id="WP_345319702.1">
    <property type="nucleotide sequence ID" value="NZ_BAABGA010000010.1"/>
</dbReference>
<keyword evidence="2" id="KW-1185">Reference proteome</keyword>
<evidence type="ECO:0000313" key="1">
    <source>
        <dbReference type="EMBL" id="GAA4446942.1"/>
    </source>
</evidence>
<protein>
    <submittedName>
        <fullName evidence="1">Uncharacterized protein</fullName>
    </submittedName>
</protein>
<dbReference type="Proteomes" id="UP001500840">
    <property type="component" value="Unassembled WGS sequence"/>
</dbReference>
<evidence type="ECO:0000313" key="2">
    <source>
        <dbReference type="Proteomes" id="UP001500840"/>
    </source>
</evidence>
<organism evidence="1 2">
    <name type="scientific">Novipirellula rosea</name>
    <dbReference type="NCBI Taxonomy" id="1031540"/>
    <lineage>
        <taxon>Bacteria</taxon>
        <taxon>Pseudomonadati</taxon>
        <taxon>Planctomycetota</taxon>
        <taxon>Planctomycetia</taxon>
        <taxon>Pirellulales</taxon>
        <taxon>Pirellulaceae</taxon>
        <taxon>Novipirellula</taxon>
    </lineage>
</organism>
<proteinExistence type="predicted"/>